<accession>A0A1I7B219</accession>
<dbReference type="STRING" id="477690.SAMN05216474_2479"/>
<evidence type="ECO:0000313" key="2">
    <source>
        <dbReference type="EMBL" id="SFT81250.1"/>
    </source>
</evidence>
<gene>
    <name evidence="2" type="ORF">SAMN05216474_2479</name>
</gene>
<keyword evidence="3" id="KW-1185">Reference proteome</keyword>
<dbReference type="AlphaFoldDB" id="A0A1I7B219"/>
<feature type="chain" id="PRO_5014848043" evidence="1">
    <location>
        <begin position="18"/>
        <end position="236"/>
    </location>
</feature>
<dbReference type="Proteomes" id="UP000236454">
    <property type="component" value="Unassembled WGS sequence"/>
</dbReference>
<dbReference type="EMBL" id="FPAS01000004">
    <property type="protein sequence ID" value="SFT81250.1"/>
    <property type="molecule type" value="Genomic_DNA"/>
</dbReference>
<organism evidence="2 3">
    <name type="scientific">Lishizhenia tianjinensis</name>
    <dbReference type="NCBI Taxonomy" id="477690"/>
    <lineage>
        <taxon>Bacteria</taxon>
        <taxon>Pseudomonadati</taxon>
        <taxon>Bacteroidota</taxon>
        <taxon>Flavobacteriia</taxon>
        <taxon>Flavobacteriales</taxon>
        <taxon>Crocinitomicaceae</taxon>
        <taxon>Lishizhenia</taxon>
    </lineage>
</organism>
<evidence type="ECO:0000313" key="3">
    <source>
        <dbReference type="Proteomes" id="UP000236454"/>
    </source>
</evidence>
<feature type="signal peptide" evidence="1">
    <location>
        <begin position="1"/>
        <end position="17"/>
    </location>
</feature>
<protein>
    <submittedName>
        <fullName evidence="2">Uncharacterized protein</fullName>
    </submittedName>
</protein>
<evidence type="ECO:0000256" key="1">
    <source>
        <dbReference type="SAM" id="SignalP"/>
    </source>
</evidence>
<reference evidence="2 3" key="1">
    <citation type="submission" date="2016-10" db="EMBL/GenBank/DDBJ databases">
        <authorList>
            <person name="de Groot N.N."/>
        </authorList>
    </citation>
    <scope>NUCLEOTIDE SEQUENCE [LARGE SCALE GENOMIC DNA]</scope>
    <source>
        <strain evidence="2 3">CGMCC 1.7005</strain>
    </source>
</reference>
<sequence>MKQLLTILLISPLLSLAQLTDTTCIQSRWIALKKTEPNKNIFMLDSSYDCSLDLVYTIKTLVDSNQLNIYQQYYNPHGNKRWYYIDYQKEKEELLKDSMSLSKQPYFEIVVEADVPLVNIYGYDSTILEDGRQVFVYPSPFVYVYPARKCDEIRIKETRVFNDSTQTFEFVPVGLSFYFKGGKYSRGYEKFWIDLNEFFAVLEDKEKYPWYQSIINKEYQGFQYMQVSCYDYEIKY</sequence>
<dbReference type="RefSeq" id="WP_139230364.1">
    <property type="nucleotide sequence ID" value="NZ_FPAS01000004.1"/>
</dbReference>
<name>A0A1I7B219_9FLAO</name>
<proteinExistence type="predicted"/>
<keyword evidence="1" id="KW-0732">Signal</keyword>